<organism evidence="10 11">
    <name type="scientific">Actinomadura rugatobispora</name>
    <dbReference type="NCBI Taxonomy" id="1994"/>
    <lineage>
        <taxon>Bacteria</taxon>
        <taxon>Bacillati</taxon>
        <taxon>Actinomycetota</taxon>
        <taxon>Actinomycetes</taxon>
        <taxon>Streptosporangiales</taxon>
        <taxon>Thermomonosporaceae</taxon>
        <taxon>Actinomadura</taxon>
    </lineage>
</organism>
<evidence type="ECO:0000259" key="9">
    <source>
        <dbReference type="Pfam" id="PF02771"/>
    </source>
</evidence>
<dbReference type="InterPro" id="IPR036250">
    <property type="entry name" value="AcylCo_DH-like_C"/>
</dbReference>
<feature type="domain" description="Acyl-CoA dehydrogenase/oxidase C-terminal" evidence="7">
    <location>
        <begin position="241"/>
        <end position="389"/>
    </location>
</feature>
<dbReference type="InterPro" id="IPR013786">
    <property type="entry name" value="AcylCoA_DH/ox_N"/>
</dbReference>
<keyword evidence="5 6" id="KW-0560">Oxidoreductase</keyword>
<keyword evidence="3 6" id="KW-0285">Flavoprotein</keyword>
<accession>A0ABW1AIU2</accession>
<evidence type="ECO:0000259" key="8">
    <source>
        <dbReference type="Pfam" id="PF02770"/>
    </source>
</evidence>
<evidence type="ECO:0000256" key="3">
    <source>
        <dbReference type="ARBA" id="ARBA00022630"/>
    </source>
</evidence>
<dbReference type="InterPro" id="IPR052161">
    <property type="entry name" value="Mycobact_Acyl-CoA_DH"/>
</dbReference>
<dbReference type="Gene3D" id="2.40.110.10">
    <property type="entry name" value="Butyryl-CoA Dehydrogenase, subunit A, domain 2"/>
    <property type="match status" value="1"/>
</dbReference>
<feature type="domain" description="Acyl-CoA dehydrogenase/oxidase N-terminal" evidence="9">
    <location>
        <begin position="48"/>
        <end position="131"/>
    </location>
</feature>
<dbReference type="InterPro" id="IPR046373">
    <property type="entry name" value="Acyl-CoA_Oxase/DH_mid-dom_sf"/>
</dbReference>
<dbReference type="Gene3D" id="1.20.140.10">
    <property type="entry name" value="Butyryl-CoA Dehydrogenase, subunit A, domain 3"/>
    <property type="match status" value="1"/>
</dbReference>
<dbReference type="Proteomes" id="UP001596074">
    <property type="component" value="Unassembled WGS sequence"/>
</dbReference>
<comment type="similarity">
    <text evidence="2 6">Belongs to the acyl-CoA dehydrogenase family.</text>
</comment>
<dbReference type="EMBL" id="JBHSON010000156">
    <property type="protein sequence ID" value="MFC5754465.1"/>
    <property type="molecule type" value="Genomic_DNA"/>
</dbReference>
<evidence type="ECO:0000256" key="5">
    <source>
        <dbReference type="ARBA" id="ARBA00023002"/>
    </source>
</evidence>
<dbReference type="Pfam" id="PF02770">
    <property type="entry name" value="Acyl-CoA_dh_M"/>
    <property type="match status" value="1"/>
</dbReference>
<dbReference type="SUPFAM" id="SSF56645">
    <property type="entry name" value="Acyl-CoA dehydrogenase NM domain-like"/>
    <property type="match status" value="1"/>
</dbReference>
<evidence type="ECO:0000256" key="2">
    <source>
        <dbReference type="ARBA" id="ARBA00009347"/>
    </source>
</evidence>
<dbReference type="Pfam" id="PF02771">
    <property type="entry name" value="Acyl-CoA_dh_N"/>
    <property type="match status" value="1"/>
</dbReference>
<evidence type="ECO:0000256" key="6">
    <source>
        <dbReference type="RuleBase" id="RU362125"/>
    </source>
</evidence>
<evidence type="ECO:0000259" key="7">
    <source>
        <dbReference type="Pfam" id="PF00441"/>
    </source>
</evidence>
<dbReference type="PANTHER" id="PTHR43292:SF3">
    <property type="entry name" value="ACYL-COA DEHYDROGENASE FADE29"/>
    <property type="match status" value="1"/>
</dbReference>
<protein>
    <submittedName>
        <fullName evidence="10">Acyl-CoA dehydrogenase family protein</fullName>
    </submittedName>
</protein>
<name>A0ABW1AIU2_9ACTN</name>
<evidence type="ECO:0000256" key="1">
    <source>
        <dbReference type="ARBA" id="ARBA00001974"/>
    </source>
</evidence>
<sequence length="392" mass="42611">MSEFNAGSAPGPLAGDVHTYTAAFEAWLAARPPAFVAAARPIPSYAERVAAMSELMRVLFDEGWARRGWPEEFGGLGGGIAYRAAMWEALARHGLGAMALFEHLEILAPTLLAMGRRDFAARVLPRFLRGDERWSQGFSEPEAGSDLASVRTRATADGDGYVISGRKIWTSWARYASWCLVLARTGTRESRHRGLTAFAVDLRSPGVEVRAIEQANGTDELAEVTLEGVRVPSGQVVGEVGGGWKVAMHILAHERGTFAWFRHCFLYRQLFDGLRPAAEAEDGGPRAEDGLLGEALLDLAAVRASSHVVMDRYVTGTLAGPEAAFSKLLLAAAEQSVNDWSLADDTDLAIGLQDEHAAVRRQDYLFSRIVTVYGGSQQMQLDTIAKQILRLP</sequence>
<gene>
    <name evidence="10" type="ORF">ACFPZN_53390</name>
</gene>
<dbReference type="InterPro" id="IPR006091">
    <property type="entry name" value="Acyl-CoA_Oxase/DH_mid-dom"/>
</dbReference>
<proteinExistence type="inferred from homology"/>
<dbReference type="Gene3D" id="1.10.540.10">
    <property type="entry name" value="Acyl-CoA dehydrogenase/oxidase, N-terminal domain"/>
    <property type="match status" value="1"/>
</dbReference>
<dbReference type="InterPro" id="IPR009075">
    <property type="entry name" value="AcylCo_DH/oxidase_C"/>
</dbReference>
<keyword evidence="4 6" id="KW-0274">FAD</keyword>
<evidence type="ECO:0000313" key="10">
    <source>
        <dbReference type="EMBL" id="MFC5754465.1"/>
    </source>
</evidence>
<reference evidence="11" key="1">
    <citation type="journal article" date="2019" name="Int. J. Syst. Evol. Microbiol.">
        <title>The Global Catalogue of Microorganisms (GCM) 10K type strain sequencing project: providing services to taxonomists for standard genome sequencing and annotation.</title>
        <authorList>
            <consortium name="The Broad Institute Genomics Platform"/>
            <consortium name="The Broad Institute Genome Sequencing Center for Infectious Disease"/>
            <person name="Wu L."/>
            <person name="Ma J."/>
        </authorList>
    </citation>
    <scope>NUCLEOTIDE SEQUENCE [LARGE SCALE GENOMIC DNA]</scope>
    <source>
        <strain evidence="11">KCTC 42087</strain>
    </source>
</reference>
<feature type="domain" description="Acyl-CoA oxidase/dehydrogenase middle" evidence="8">
    <location>
        <begin position="137"/>
        <end position="227"/>
    </location>
</feature>
<evidence type="ECO:0000256" key="4">
    <source>
        <dbReference type="ARBA" id="ARBA00022827"/>
    </source>
</evidence>
<comment type="cofactor">
    <cofactor evidence="1 6">
        <name>FAD</name>
        <dbReference type="ChEBI" id="CHEBI:57692"/>
    </cofactor>
</comment>
<dbReference type="PANTHER" id="PTHR43292">
    <property type="entry name" value="ACYL-COA DEHYDROGENASE"/>
    <property type="match status" value="1"/>
</dbReference>
<dbReference type="InterPro" id="IPR009100">
    <property type="entry name" value="AcylCoA_DH/oxidase_NM_dom_sf"/>
</dbReference>
<dbReference type="InterPro" id="IPR037069">
    <property type="entry name" value="AcylCoA_DH/ox_N_sf"/>
</dbReference>
<keyword evidence="11" id="KW-1185">Reference proteome</keyword>
<evidence type="ECO:0000313" key="11">
    <source>
        <dbReference type="Proteomes" id="UP001596074"/>
    </source>
</evidence>
<dbReference type="SUPFAM" id="SSF47203">
    <property type="entry name" value="Acyl-CoA dehydrogenase C-terminal domain-like"/>
    <property type="match status" value="1"/>
</dbReference>
<comment type="caution">
    <text evidence="10">The sequence shown here is derived from an EMBL/GenBank/DDBJ whole genome shotgun (WGS) entry which is preliminary data.</text>
</comment>
<dbReference type="Pfam" id="PF00441">
    <property type="entry name" value="Acyl-CoA_dh_1"/>
    <property type="match status" value="1"/>
</dbReference>
<dbReference type="RefSeq" id="WP_378292593.1">
    <property type="nucleotide sequence ID" value="NZ_JBHSON010000156.1"/>
</dbReference>